<organism evidence="1">
    <name type="scientific">Arundo donax</name>
    <name type="common">Giant reed</name>
    <name type="synonym">Donax arundinaceus</name>
    <dbReference type="NCBI Taxonomy" id="35708"/>
    <lineage>
        <taxon>Eukaryota</taxon>
        <taxon>Viridiplantae</taxon>
        <taxon>Streptophyta</taxon>
        <taxon>Embryophyta</taxon>
        <taxon>Tracheophyta</taxon>
        <taxon>Spermatophyta</taxon>
        <taxon>Magnoliopsida</taxon>
        <taxon>Liliopsida</taxon>
        <taxon>Poales</taxon>
        <taxon>Poaceae</taxon>
        <taxon>PACMAD clade</taxon>
        <taxon>Arundinoideae</taxon>
        <taxon>Arundineae</taxon>
        <taxon>Arundo</taxon>
    </lineage>
</organism>
<evidence type="ECO:0000313" key="1">
    <source>
        <dbReference type="EMBL" id="JAD24595.1"/>
    </source>
</evidence>
<dbReference type="AlphaFoldDB" id="A0A0A8YGX3"/>
<reference evidence="1" key="2">
    <citation type="journal article" date="2015" name="Data Brief">
        <title>Shoot transcriptome of the giant reed, Arundo donax.</title>
        <authorList>
            <person name="Barrero R.A."/>
            <person name="Guerrero F.D."/>
            <person name="Moolhuijzen P."/>
            <person name="Goolsby J.A."/>
            <person name="Tidwell J."/>
            <person name="Bellgard S.E."/>
            <person name="Bellgard M.I."/>
        </authorList>
    </citation>
    <scope>NUCLEOTIDE SEQUENCE</scope>
    <source>
        <tissue evidence="1">Shoot tissue taken approximately 20 cm above the soil surface</tissue>
    </source>
</reference>
<protein>
    <submittedName>
        <fullName evidence="1">Uncharacterized protein</fullName>
    </submittedName>
</protein>
<sequence length="36" mass="4219">MGNVLTYTRQKFLVISSFKVTSLFYYMPTHVICQVC</sequence>
<name>A0A0A8YGX3_ARUDO</name>
<reference evidence="1" key="1">
    <citation type="submission" date="2014-09" db="EMBL/GenBank/DDBJ databases">
        <authorList>
            <person name="Magalhaes I.L.F."/>
            <person name="Oliveira U."/>
            <person name="Santos F.R."/>
            <person name="Vidigal T.H.D.A."/>
            <person name="Brescovit A.D."/>
            <person name="Santos A.J."/>
        </authorList>
    </citation>
    <scope>NUCLEOTIDE SEQUENCE</scope>
    <source>
        <tissue evidence="1">Shoot tissue taken approximately 20 cm above the soil surface</tissue>
    </source>
</reference>
<proteinExistence type="predicted"/>
<dbReference type="EMBL" id="GBRH01273300">
    <property type="protein sequence ID" value="JAD24595.1"/>
    <property type="molecule type" value="Transcribed_RNA"/>
</dbReference>
<accession>A0A0A8YGX3</accession>